<dbReference type="InterPro" id="IPR000194">
    <property type="entry name" value="ATPase_F1/V1/A1_a/bsu_nucl-bd"/>
</dbReference>
<evidence type="ECO:0000256" key="12">
    <source>
        <dbReference type="HAMAP-Rule" id="MF_01347"/>
    </source>
</evidence>
<dbReference type="Gene3D" id="3.40.50.300">
    <property type="entry name" value="P-loop containing nucleotide triphosphate hydrolases"/>
    <property type="match status" value="1"/>
</dbReference>
<dbReference type="Gene3D" id="2.40.10.170">
    <property type="match status" value="1"/>
</dbReference>
<dbReference type="InterPro" id="IPR027417">
    <property type="entry name" value="P-loop_NTPase"/>
</dbReference>
<dbReference type="GO" id="GO:0045259">
    <property type="term" value="C:proton-transporting ATP synthase complex"/>
    <property type="evidence" value="ECO:0007669"/>
    <property type="project" value="UniProtKB-KW"/>
</dbReference>
<dbReference type="InterPro" id="IPR020003">
    <property type="entry name" value="ATPase_a/bsu_AS"/>
</dbReference>
<dbReference type="InterPro" id="IPR036121">
    <property type="entry name" value="ATPase_F1/V1/A1_a/bsu_N_sf"/>
</dbReference>
<dbReference type="InterPro" id="IPR005722">
    <property type="entry name" value="ATP_synth_F1_bsu"/>
</dbReference>
<dbReference type="GO" id="GO:0005524">
    <property type="term" value="F:ATP binding"/>
    <property type="evidence" value="ECO:0007669"/>
    <property type="project" value="UniProtKB-UniRule"/>
</dbReference>
<keyword evidence="9 12" id="KW-0472">Membrane</keyword>
<dbReference type="AlphaFoldDB" id="A0A832PRZ4"/>
<protein>
    <recommendedName>
        <fullName evidence="12">ATP synthase subunit beta</fullName>
        <ecNumber evidence="12">7.1.2.2</ecNumber>
    </recommendedName>
    <alternativeName>
        <fullName evidence="12">ATP synthase F1 sector subunit beta</fullName>
    </alternativeName>
    <alternativeName>
        <fullName evidence="12">F-ATPase subunit beta</fullName>
    </alternativeName>
</protein>
<dbReference type="FunFam" id="3.40.50.300:FF:000026">
    <property type="entry name" value="ATP synthase subunit beta"/>
    <property type="match status" value="1"/>
</dbReference>
<dbReference type="GO" id="GO:0046933">
    <property type="term" value="F:proton-transporting ATP synthase activity, rotational mechanism"/>
    <property type="evidence" value="ECO:0007669"/>
    <property type="project" value="UniProtKB-UniRule"/>
</dbReference>
<dbReference type="PROSITE" id="PS00152">
    <property type="entry name" value="ATPASE_ALPHA_BETA"/>
    <property type="match status" value="1"/>
</dbReference>
<dbReference type="EMBL" id="DULP01000258">
    <property type="protein sequence ID" value="HHW35636.1"/>
    <property type="molecule type" value="Genomic_DNA"/>
</dbReference>
<evidence type="ECO:0000256" key="2">
    <source>
        <dbReference type="ARBA" id="ARBA00008936"/>
    </source>
</evidence>
<dbReference type="PANTHER" id="PTHR15184:SF71">
    <property type="entry name" value="ATP SYNTHASE SUBUNIT BETA, MITOCHONDRIAL"/>
    <property type="match status" value="1"/>
</dbReference>
<dbReference type="FunFam" id="1.10.1140.10:FF:000001">
    <property type="entry name" value="ATP synthase subunit beta"/>
    <property type="match status" value="1"/>
</dbReference>
<keyword evidence="6 12" id="KW-0067">ATP-binding</keyword>
<evidence type="ECO:0000256" key="4">
    <source>
        <dbReference type="ARBA" id="ARBA00022741"/>
    </source>
</evidence>
<evidence type="ECO:0000259" key="13">
    <source>
        <dbReference type="SMART" id="SM00382"/>
    </source>
</evidence>
<evidence type="ECO:0000256" key="6">
    <source>
        <dbReference type="ARBA" id="ARBA00022840"/>
    </source>
</evidence>
<dbReference type="EC" id="7.1.2.2" evidence="12"/>
<sequence length="474" mass="50294">MMAATGKITQVIGAVVDVQFDDHLPAILNALETENNGKKLVLEVAQHLGENTVRAIAMDATEGLVRGASVTDLGGPISVPVGEATLGRILNVVGEPVDDRGPVEATETRAIHQPAPEFAQQATSSEILVTGIKVIDLLAPYSKGGKIGLFGGAGVGKTVLIMELINNIAKVHSGYSVFAGVGERTREGNDLYHEMVESGVIKPDNLAESQVALVYGQMNEPPGARMRVALTGLTLAEQFRDATGTDVLFFVDNIFRFTQAGSEVSALLGRIPSAVGYQPTLATDMGAMQERITSTKAGSITSIQAVYVPADDLTDPAPATTFAHLDATTVLSRAISELGIYPAVDPLDSNSRILDPAVVGEEHYQVARDVQGILQKYKSLQDIIAILGMDELSEEDKLTVARARKIQRFLSQPFDVAKVFTGSDGVQVPLEDTIASFKAVVAGEYDHLPEAAFYMVGGIEEVKAKAQRLAADAA</sequence>
<comment type="similarity">
    <text evidence="2 12">Belongs to the ATPase alpha/beta chains family.</text>
</comment>
<dbReference type="CDD" id="cd18115">
    <property type="entry name" value="ATP-synt_F1_beta_N"/>
    <property type="match status" value="1"/>
</dbReference>
<dbReference type="PIRSF" id="PIRSF039072">
    <property type="entry name" value="ATPase_subunit_beta"/>
    <property type="match status" value="1"/>
</dbReference>
<evidence type="ECO:0000256" key="10">
    <source>
        <dbReference type="ARBA" id="ARBA00023196"/>
    </source>
</evidence>
<dbReference type="CDD" id="cd01133">
    <property type="entry name" value="F1-ATPase_beta_CD"/>
    <property type="match status" value="1"/>
</dbReference>
<keyword evidence="10 12" id="KW-0139">CF(1)</keyword>
<keyword evidence="7 12" id="KW-1278">Translocase</keyword>
<comment type="caution">
    <text evidence="14">The sequence shown here is derived from an EMBL/GenBank/DDBJ whole genome shotgun (WGS) entry which is preliminary data.</text>
</comment>
<gene>
    <name evidence="12 14" type="primary">atpD</name>
    <name evidence="14" type="ORF">GXX24_16100</name>
</gene>
<evidence type="ECO:0000256" key="3">
    <source>
        <dbReference type="ARBA" id="ARBA00022448"/>
    </source>
</evidence>
<feature type="binding site" evidence="12">
    <location>
        <begin position="151"/>
        <end position="158"/>
    </location>
    <ligand>
        <name>ATP</name>
        <dbReference type="ChEBI" id="CHEBI:30616"/>
    </ligand>
</feature>
<dbReference type="InterPro" id="IPR050053">
    <property type="entry name" value="ATPase_alpha/beta_chains"/>
</dbReference>
<evidence type="ECO:0000313" key="14">
    <source>
        <dbReference type="EMBL" id="HHW35636.1"/>
    </source>
</evidence>
<dbReference type="NCBIfam" id="TIGR01039">
    <property type="entry name" value="atpD"/>
    <property type="match status" value="1"/>
</dbReference>
<dbReference type="SUPFAM" id="SSF47917">
    <property type="entry name" value="C-terminal domain of alpha and beta subunits of F1 ATP synthase"/>
    <property type="match status" value="1"/>
</dbReference>
<dbReference type="Proteomes" id="UP000580830">
    <property type="component" value="Unassembled WGS sequence"/>
</dbReference>
<comment type="catalytic activity">
    <reaction evidence="12">
        <text>ATP + H2O + 4 H(+)(in) = ADP + phosphate + 5 H(+)(out)</text>
        <dbReference type="Rhea" id="RHEA:57720"/>
        <dbReference type="ChEBI" id="CHEBI:15377"/>
        <dbReference type="ChEBI" id="CHEBI:15378"/>
        <dbReference type="ChEBI" id="CHEBI:30616"/>
        <dbReference type="ChEBI" id="CHEBI:43474"/>
        <dbReference type="ChEBI" id="CHEBI:456216"/>
        <dbReference type="EC" id="7.1.2.2"/>
    </reaction>
</comment>
<evidence type="ECO:0000313" key="15">
    <source>
        <dbReference type="Proteomes" id="UP000580830"/>
    </source>
</evidence>
<dbReference type="CDD" id="cd18110">
    <property type="entry name" value="ATP-synt_F1_beta_C"/>
    <property type="match status" value="1"/>
</dbReference>
<dbReference type="InterPro" id="IPR004100">
    <property type="entry name" value="ATPase_F1/V1/A1_a/bsu_N"/>
</dbReference>
<dbReference type="FunFam" id="2.40.10.170:FF:000004">
    <property type="entry name" value="ATP synthase subunit beta"/>
    <property type="match status" value="1"/>
</dbReference>
<dbReference type="GO" id="GO:0005886">
    <property type="term" value="C:plasma membrane"/>
    <property type="evidence" value="ECO:0007669"/>
    <property type="project" value="UniProtKB-SubCell"/>
</dbReference>
<evidence type="ECO:0000256" key="9">
    <source>
        <dbReference type="ARBA" id="ARBA00023136"/>
    </source>
</evidence>
<dbReference type="HAMAP" id="MF_01347">
    <property type="entry name" value="ATP_synth_beta_bact"/>
    <property type="match status" value="1"/>
</dbReference>
<keyword evidence="5 12" id="KW-0375">Hydrogen ion transport</keyword>
<dbReference type="Pfam" id="PF02874">
    <property type="entry name" value="ATP-synt_ab_N"/>
    <property type="match status" value="1"/>
</dbReference>
<dbReference type="Pfam" id="PF00006">
    <property type="entry name" value="ATP-synt_ab"/>
    <property type="match status" value="1"/>
</dbReference>
<evidence type="ECO:0000256" key="7">
    <source>
        <dbReference type="ARBA" id="ARBA00022967"/>
    </source>
</evidence>
<feature type="domain" description="AAA+ ATPase" evidence="13">
    <location>
        <begin position="143"/>
        <end position="336"/>
    </location>
</feature>
<dbReference type="SUPFAM" id="SSF52540">
    <property type="entry name" value="P-loop containing nucleoside triphosphate hydrolases"/>
    <property type="match status" value="1"/>
</dbReference>
<dbReference type="InterPro" id="IPR003593">
    <property type="entry name" value="AAA+_ATPase"/>
</dbReference>
<evidence type="ECO:0000256" key="8">
    <source>
        <dbReference type="ARBA" id="ARBA00023065"/>
    </source>
</evidence>
<comment type="function">
    <text evidence="12">Produces ATP from ADP in the presence of a proton gradient across the membrane. The catalytic sites are hosted primarily by the beta subunits.</text>
</comment>
<keyword evidence="3 12" id="KW-0813">Transport</keyword>
<dbReference type="SMART" id="SM00382">
    <property type="entry name" value="AAA"/>
    <property type="match status" value="1"/>
</dbReference>
<keyword evidence="4 12" id="KW-0547">Nucleotide-binding</keyword>
<reference evidence="14 15" key="1">
    <citation type="journal article" date="2020" name="Biotechnol. Biofuels">
        <title>New insights from the biogas microbiome by comprehensive genome-resolved metagenomics of nearly 1600 species originating from multiple anaerobic digesters.</title>
        <authorList>
            <person name="Campanaro S."/>
            <person name="Treu L."/>
            <person name="Rodriguez-R L.M."/>
            <person name="Kovalovszki A."/>
            <person name="Ziels R.M."/>
            <person name="Maus I."/>
            <person name="Zhu X."/>
            <person name="Kougias P.G."/>
            <person name="Basile A."/>
            <person name="Luo G."/>
            <person name="Schluter A."/>
            <person name="Konstantinidis K.T."/>
            <person name="Angelidaki I."/>
        </authorList>
    </citation>
    <scope>NUCLEOTIDE SEQUENCE [LARGE SCALE GENOMIC DNA]</scope>
    <source>
        <strain evidence="14">AS04akNAM_125</strain>
    </source>
</reference>
<comment type="subcellular location">
    <subcellularLocation>
        <location evidence="12">Cell membrane</location>
        <topology evidence="12">Peripheral membrane protein</topology>
    </subcellularLocation>
    <subcellularLocation>
        <location evidence="1">Membrane</location>
    </subcellularLocation>
</comment>
<dbReference type="Pfam" id="PF22919">
    <property type="entry name" value="ATP-synt_VA_C"/>
    <property type="match status" value="1"/>
</dbReference>
<dbReference type="InterPro" id="IPR055190">
    <property type="entry name" value="ATP-synt_VA_C"/>
</dbReference>
<organism evidence="14 15">
    <name type="scientific">Paracoccus solventivorans</name>
    <dbReference type="NCBI Taxonomy" id="53463"/>
    <lineage>
        <taxon>Bacteria</taxon>
        <taxon>Pseudomonadati</taxon>
        <taxon>Pseudomonadota</taxon>
        <taxon>Alphaproteobacteria</taxon>
        <taxon>Rhodobacterales</taxon>
        <taxon>Paracoccaceae</taxon>
        <taxon>Paracoccus</taxon>
    </lineage>
</organism>
<evidence type="ECO:0000256" key="1">
    <source>
        <dbReference type="ARBA" id="ARBA00004370"/>
    </source>
</evidence>
<name>A0A832PRZ4_9RHOB</name>
<dbReference type="SUPFAM" id="SSF50615">
    <property type="entry name" value="N-terminal domain of alpha and beta subunits of F1 ATP synthase"/>
    <property type="match status" value="1"/>
</dbReference>
<keyword evidence="8 12" id="KW-0406">Ion transport</keyword>
<dbReference type="Gene3D" id="1.10.1140.10">
    <property type="entry name" value="Bovine Mitochondrial F1-atpase, Atp Synthase Beta Chain, Chain D, domain 3"/>
    <property type="match status" value="1"/>
</dbReference>
<evidence type="ECO:0000256" key="5">
    <source>
        <dbReference type="ARBA" id="ARBA00022781"/>
    </source>
</evidence>
<evidence type="ECO:0000256" key="11">
    <source>
        <dbReference type="ARBA" id="ARBA00023310"/>
    </source>
</evidence>
<keyword evidence="11 12" id="KW-0066">ATP synthesis</keyword>
<accession>A0A832PRZ4</accession>
<dbReference type="PANTHER" id="PTHR15184">
    <property type="entry name" value="ATP SYNTHASE"/>
    <property type="match status" value="1"/>
</dbReference>
<keyword evidence="12" id="KW-1003">Cell membrane</keyword>
<dbReference type="InterPro" id="IPR024034">
    <property type="entry name" value="ATPase_F1/V1_b/a_C"/>
</dbReference>
<proteinExistence type="inferred from homology"/>